<feature type="compositionally biased region" description="Basic and acidic residues" evidence="1">
    <location>
        <begin position="326"/>
        <end position="340"/>
    </location>
</feature>
<feature type="region of interest" description="Disordered" evidence="1">
    <location>
        <begin position="16"/>
        <end position="112"/>
    </location>
</feature>
<dbReference type="Gramene" id="RZC80602">
    <property type="protein sequence ID" value="RZC80602"/>
    <property type="gene ID" value="C5167_043187"/>
</dbReference>
<evidence type="ECO:0000313" key="3">
    <source>
        <dbReference type="Proteomes" id="UP000316621"/>
    </source>
</evidence>
<dbReference type="PANTHER" id="PTHR33448:SF4">
    <property type="entry name" value="CHLOROPLAST PROTEIN HCF243"/>
    <property type="match status" value="1"/>
</dbReference>
<feature type="compositionally biased region" description="Basic and acidic residues" evidence="1">
    <location>
        <begin position="349"/>
        <end position="368"/>
    </location>
</feature>
<accession>A0A4Y7L7H1</accession>
<dbReference type="PANTHER" id="PTHR33448">
    <property type="entry name" value="CHLOROPLAST PROTEIN HCF243-RELATED"/>
    <property type="match status" value="1"/>
</dbReference>
<evidence type="ECO:0000256" key="1">
    <source>
        <dbReference type="SAM" id="MobiDB-lite"/>
    </source>
</evidence>
<dbReference type="Proteomes" id="UP000316621">
    <property type="component" value="Chromosome 10"/>
</dbReference>
<organism evidence="2 3">
    <name type="scientific">Papaver somniferum</name>
    <name type="common">Opium poppy</name>
    <dbReference type="NCBI Taxonomy" id="3469"/>
    <lineage>
        <taxon>Eukaryota</taxon>
        <taxon>Viridiplantae</taxon>
        <taxon>Streptophyta</taxon>
        <taxon>Embryophyta</taxon>
        <taxon>Tracheophyta</taxon>
        <taxon>Spermatophyta</taxon>
        <taxon>Magnoliopsida</taxon>
        <taxon>Ranunculales</taxon>
        <taxon>Papaveraceae</taxon>
        <taxon>Papaveroideae</taxon>
        <taxon>Papaver</taxon>
    </lineage>
</organism>
<name>A0A4Y7L7H1_PAPSO</name>
<reference evidence="2 3" key="1">
    <citation type="journal article" date="2018" name="Science">
        <title>The opium poppy genome and morphinan production.</title>
        <authorList>
            <person name="Guo L."/>
            <person name="Winzer T."/>
            <person name="Yang X."/>
            <person name="Li Y."/>
            <person name="Ning Z."/>
            <person name="He Z."/>
            <person name="Teodor R."/>
            <person name="Lu Y."/>
            <person name="Bowser T.A."/>
            <person name="Graham I.A."/>
            <person name="Ye K."/>
        </authorList>
    </citation>
    <scope>NUCLEOTIDE SEQUENCE [LARGE SCALE GENOMIC DNA]</scope>
    <source>
        <strain evidence="3">cv. HN1</strain>
        <tissue evidence="2">Leaves</tissue>
    </source>
</reference>
<feature type="compositionally biased region" description="Basic and acidic residues" evidence="1">
    <location>
        <begin position="91"/>
        <end position="112"/>
    </location>
</feature>
<sequence>MSSELDEECEVKECFEKGLADESQVGGNQEDPSKLEETVTSIPTHDPQGEKDEAKQKSVAGLEQNEEITSNGDPVIIEENPVAEEQPVLQEVEKNHELEHNSEAGENPRRREQDLVLQEVEDQEVKHTSEARDDPITEEQPFFQEIEDVQEVELTKVNVENSEIEDVMLQEIEGNQVVGSNTESVENLAETFMLRDNEDQAVDCNSRSVENLKTEEEFSEQEVEHYTEAIENPITEEEEILFEEILQLGIEEAEEREMRSFEMLVEPQIEEPALVTAEGDQAILDLQEERLVESPLEEKGIEDIIQDQEIAEEACTIPVANEEQEAQIHEDNEGCGEEKSSSTNEEGETVVREEKEAQNRNDNEKYEVKSSLADGKGETERKPAALPKCMMWMMMSEPKLSMEVSKETWVCSGDFTRKSARHGRVVDDSEAKQPQLALNNKLTDYMGNHPVIQQRQQRRLPISCANNNRDPARRVVLSMASMIEQKLMKAVAYHQPFVLSRCNSEPVRSSAKLGSEYKMFLNYQ</sequence>
<feature type="compositionally biased region" description="Basic and acidic residues" evidence="1">
    <location>
        <begin position="47"/>
        <end position="56"/>
    </location>
</feature>
<feature type="region of interest" description="Disordered" evidence="1">
    <location>
        <begin position="326"/>
        <end position="382"/>
    </location>
</feature>
<gene>
    <name evidence="2" type="ORF">C5167_043187</name>
</gene>
<keyword evidence="3" id="KW-1185">Reference proteome</keyword>
<proteinExistence type="predicted"/>
<protein>
    <submittedName>
        <fullName evidence="2">Uncharacterized protein</fullName>
    </submittedName>
</protein>
<evidence type="ECO:0000313" key="2">
    <source>
        <dbReference type="EMBL" id="RZC80602.1"/>
    </source>
</evidence>
<dbReference type="EMBL" id="CM010724">
    <property type="protein sequence ID" value="RZC80602.1"/>
    <property type="molecule type" value="Genomic_DNA"/>
</dbReference>
<dbReference type="AlphaFoldDB" id="A0A4Y7L7H1"/>